<dbReference type="AlphaFoldDB" id="A0A9D1DTY4"/>
<feature type="transmembrane region" description="Helical" evidence="1">
    <location>
        <begin position="20"/>
        <end position="41"/>
    </location>
</feature>
<reference evidence="2" key="1">
    <citation type="submission" date="2020-10" db="EMBL/GenBank/DDBJ databases">
        <authorList>
            <person name="Gilroy R."/>
        </authorList>
    </citation>
    <scope>NUCLEOTIDE SEQUENCE</scope>
    <source>
        <strain evidence="2">CHK184-20233</strain>
    </source>
</reference>
<sequence length="161" mass="18008">MKRDYLNSKKGLPSEVKKTIIIIVVAALLLVGMYFLTTLILSKDTEEEKVTENAIQYDEILAGESFNQGDGEYYVIYYDSSDQYSTISSLISSYQLNNSDTKLYSVDLSNGMNKKYVTDGDIVTDDASSLRVKANTLLKFEDGEVTETITDTNKITSFLNS</sequence>
<evidence type="ECO:0000313" key="2">
    <source>
        <dbReference type="EMBL" id="HIR58955.1"/>
    </source>
</evidence>
<reference evidence="2" key="2">
    <citation type="journal article" date="2021" name="PeerJ">
        <title>Extensive microbial diversity within the chicken gut microbiome revealed by metagenomics and culture.</title>
        <authorList>
            <person name="Gilroy R."/>
            <person name="Ravi A."/>
            <person name="Getino M."/>
            <person name="Pursley I."/>
            <person name="Horton D.L."/>
            <person name="Alikhan N.F."/>
            <person name="Baker D."/>
            <person name="Gharbi K."/>
            <person name="Hall N."/>
            <person name="Watson M."/>
            <person name="Adriaenssens E.M."/>
            <person name="Foster-Nyarko E."/>
            <person name="Jarju S."/>
            <person name="Secka A."/>
            <person name="Antonio M."/>
            <person name="Oren A."/>
            <person name="Chaudhuri R.R."/>
            <person name="La Ragione R."/>
            <person name="Hildebrand F."/>
            <person name="Pallen M.J."/>
        </authorList>
    </citation>
    <scope>NUCLEOTIDE SEQUENCE</scope>
    <source>
        <strain evidence="2">CHK184-20233</strain>
    </source>
</reference>
<keyword evidence="1" id="KW-1133">Transmembrane helix</keyword>
<keyword evidence="1" id="KW-0472">Membrane</keyword>
<proteinExistence type="predicted"/>
<protein>
    <submittedName>
        <fullName evidence="2">Uncharacterized protein</fullName>
    </submittedName>
</protein>
<evidence type="ECO:0000313" key="3">
    <source>
        <dbReference type="Proteomes" id="UP000824232"/>
    </source>
</evidence>
<accession>A0A9D1DTY4</accession>
<gene>
    <name evidence="2" type="ORF">IAB38_02795</name>
</gene>
<dbReference type="EMBL" id="DVHC01000029">
    <property type="protein sequence ID" value="HIR58955.1"/>
    <property type="molecule type" value="Genomic_DNA"/>
</dbReference>
<comment type="caution">
    <text evidence="2">The sequence shown here is derived from an EMBL/GenBank/DDBJ whole genome shotgun (WGS) entry which is preliminary data.</text>
</comment>
<name>A0A9D1DTY4_9FIRM</name>
<organism evidence="2 3">
    <name type="scientific">Candidatus Onthousia excrementipullorum</name>
    <dbReference type="NCBI Taxonomy" id="2840884"/>
    <lineage>
        <taxon>Bacteria</taxon>
        <taxon>Bacillati</taxon>
        <taxon>Bacillota</taxon>
        <taxon>Bacilli</taxon>
        <taxon>Candidatus Onthousia</taxon>
    </lineage>
</organism>
<dbReference type="Proteomes" id="UP000824232">
    <property type="component" value="Unassembled WGS sequence"/>
</dbReference>
<keyword evidence="1" id="KW-0812">Transmembrane</keyword>
<evidence type="ECO:0000256" key="1">
    <source>
        <dbReference type="SAM" id="Phobius"/>
    </source>
</evidence>